<proteinExistence type="predicted"/>
<dbReference type="HOGENOM" id="CLU_3139465_0_0_3"/>
<sequence length="49" mass="5609">MLARIRQVHDSTIDRYRRLGLSNSTIAWLLFAEGVFVFLVGKALVDLVF</sequence>
<accession>A2CDP6</accession>
<dbReference type="STRING" id="59922.P9303_28761"/>
<feature type="transmembrane region" description="Helical" evidence="1">
    <location>
        <begin position="21"/>
        <end position="45"/>
    </location>
</feature>
<dbReference type="Proteomes" id="UP000002274">
    <property type="component" value="Chromosome"/>
</dbReference>
<dbReference type="RefSeq" id="WP_011827447.1">
    <property type="nucleotide sequence ID" value="NC_008820.1"/>
</dbReference>
<reference evidence="2 3" key="1">
    <citation type="journal article" date="2007" name="PLoS Genet.">
        <title>Patterns and implications of gene gain and loss in the evolution of Prochlorococcus.</title>
        <authorList>
            <person name="Kettler G.C."/>
            <person name="Martiny A.C."/>
            <person name="Huang K."/>
            <person name="Zucker J."/>
            <person name="Coleman M.L."/>
            <person name="Rodrigue S."/>
            <person name="Chen F."/>
            <person name="Lapidus A."/>
            <person name="Ferriera S."/>
            <person name="Johnson J."/>
            <person name="Steglich C."/>
            <person name="Church G.M."/>
            <person name="Richardson P."/>
            <person name="Chisholm S.W."/>
        </authorList>
    </citation>
    <scope>NUCLEOTIDE SEQUENCE [LARGE SCALE GENOMIC DNA]</scope>
    <source>
        <strain evidence="2 3">MIT 9303</strain>
    </source>
</reference>
<keyword evidence="1" id="KW-0472">Membrane</keyword>
<organism evidence="2 3">
    <name type="scientific">Prochlorococcus marinus (strain MIT 9303)</name>
    <dbReference type="NCBI Taxonomy" id="59922"/>
    <lineage>
        <taxon>Bacteria</taxon>
        <taxon>Bacillati</taxon>
        <taxon>Cyanobacteriota</taxon>
        <taxon>Cyanophyceae</taxon>
        <taxon>Synechococcales</taxon>
        <taxon>Prochlorococcaceae</taxon>
        <taxon>Prochlorococcus</taxon>
    </lineage>
</organism>
<gene>
    <name evidence="2" type="ordered locus">P9303_28761</name>
</gene>
<keyword evidence="1" id="KW-1133">Transmembrane helix</keyword>
<evidence type="ECO:0000313" key="3">
    <source>
        <dbReference type="Proteomes" id="UP000002274"/>
    </source>
</evidence>
<protein>
    <submittedName>
        <fullName evidence="2">Uncharacterized protein</fullName>
    </submittedName>
</protein>
<dbReference type="EMBL" id="CP000554">
    <property type="protein sequence ID" value="ABM79606.1"/>
    <property type="molecule type" value="Genomic_DNA"/>
</dbReference>
<keyword evidence="1" id="KW-0812">Transmembrane</keyword>
<dbReference type="AlphaFoldDB" id="A2CDP6"/>
<dbReference type="KEGG" id="pmf:P9303_28761"/>
<evidence type="ECO:0000313" key="2">
    <source>
        <dbReference type="EMBL" id="ABM79606.1"/>
    </source>
</evidence>
<evidence type="ECO:0000256" key="1">
    <source>
        <dbReference type="SAM" id="Phobius"/>
    </source>
</evidence>
<name>A2CDP6_PROM3</name>